<dbReference type="Proteomes" id="UP001642464">
    <property type="component" value="Unassembled WGS sequence"/>
</dbReference>
<comment type="caution">
    <text evidence="1">The sequence shown here is derived from an EMBL/GenBank/DDBJ whole genome shotgun (WGS) entry which is preliminary data.</text>
</comment>
<gene>
    <name evidence="1" type="ORF">SCF082_LOCUS48352</name>
</gene>
<protein>
    <submittedName>
        <fullName evidence="1">Uncharacterized protein</fullName>
    </submittedName>
</protein>
<name>A0ABP0RSA4_9DINO</name>
<accession>A0ABP0RSA4</accession>
<feature type="non-terminal residue" evidence="1">
    <location>
        <position position="1"/>
    </location>
</feature>
<evidence type="ECO:0000313" key="2">
    <source>
        <dbReference type="Proteomes" id="UP001642464"/>
    </source>
</evidence>
<keyword evidence="2" id="KW-1185">Reference proteome</keyword>
<sequence length="113" mass="12846">GLMDCIITSADLITWIESVENRVLLYEYLQLRAKAIAWYKEPAQAYFDGRRNVMLSSIEQPGASEVLAKFLEEEMATTKEALYDMPDKGHYLPNLFNPHDDSLGQDGCVDIDE</sequence>
<reference evidence="1 2" key="1">
    <citation type="submission" date="2024-02" db="EMBL/GenBank/DDBJ databases">
        <authorList>
            <person name="Chen Y."/>
            <person name="Shah S."/>
            <person name="Dougan E. K."/>
            <person name="Thang M."/>
            <person name="Chan C."/>
        </authorList>
    </citation>
    <scope>NUCLEOTIDE SEQUENCE [LARGE SCALE GENOMIC DNA]</scope>
</reference>
<organism evidence="1 2">
    <name type="scientific">Durusdinium trenchii</name>
    <dbReference type="NCBI Taxonomy" id="1381693"/>
    <lineage>
        <taxon>Eukaryota</taxon>
        <taxon>Sar</taxon>
        <taxon>Alveolata</taxon>
        <taxon>Dinophyceae</taxon>
        <taxon>Suessiales</taxon>
        <taxon>Symbiodiniaceae</taxon>
        <taxon>Durusdinium</taxon>
    </lineage>
</organism>
<proteinExistence type="predicted"/>
<dbReference type="EMBL" id="CAXAMM010042200">
    <property type="protein sequence ID" value="CAK9103518.1"/>
    <property type="molecule type" value="Genomic_DNA"/>
</dbReference>
<evidence type="ECO:0000313" key="1">
    <source>
        <dbReference type="EMBL" id="CAK9103518.1"/>
    </source>
</evidence>